<dbReference type="Pfam" id="PF05977">
    <property type="entry name" value="MFS_3"/>
    <property type="match status" value="1"/>
</dbReference>
<evidence type="ECO:0000313" key="9">
    <source>
        <dbReference type="EMBL" id="PRY56121.1"/>
    </source>
</evidence>
<dbReference type="GO" id="GO:0022857">
    <property type="term" value="F:transmembrane transporter activity"/>
    <property type="evidence" value="ECO:0007669"/>
    <property type="project" value="InterPro"/>
</dbReference>
<feature type="transmembrane region" description="Helical" evidence="7">
    <location>
        <begin position="249"/>
        <end position="271"/>
    </location>
</feature>
<keyword evidence="6 7" id="KW-0472">Membrane</keyword>
<evidence type="ECO:0000256" key="2">
    <source>
        <dbReference type="ARBA" id="ARBA00022448"/>
    </source>
</evidence>
<keyword evidence="5 7" id="KW-1133">Transmembrane helix</keyword>
<dbReference type="InterPro" id="IPR020846">
    <property type="entry name" value="MFS_dom"/>
</dbReference>
<dbReference type="Proteomes" id="UP000238176">
    <property type="component" value="Unassembled WGS sequence"/>
</dbReference>
<dbReference type="RefSeq" id="WP_106366037.1">
    <property type="nucleotide sequence ID" value="NZ_PVTJ01000010.1"/>
</dbReference>
<reference evidence="9 10" key="1">
    <citation type="submission" date="2018-03" db="EMBL/GenBank/DDBJ databases">
        <title>Genomic Encyclopedia of Type Strains, Phase III (KMG-III): the genomes of soil and plant-associated and newly described type strains.</title>
        <authorList>
            <person name="Whitman W."/>
        </authorList>
    </citation>
    <scope>NUCLEOTIDE SEQUENCE [LARGE SCALE GENOMIC DNA]</scope>
    <source>
        <strain evidence="9 10">CGMCC 4.7067</strain>
    </source>
</reference>
<dbReference type="PANTHER" id="PTHR23513:SF6">
    <property type="entry name" value="MAJOR FACILITATOR SUPERFAMILY ASSOCIATED DOMAIN-CONTAINING PROTEIN"/>
    <property type="match status" value="1"/>
</dbReference>
<feature type="transmembrane region" description="Helical" evidence="7">
    <location>
        <begin position="372"/>
        <end position="391"/>
    </location>
</feature>
<evidence type="ECO:0000256" key="4">
    <source>
        <dbReference type="ARBA" id="ARBA00022692"/>
    </source>
</evidence>
<dbReference type="EMBL" id="PVTJ01000010">
    <property type="protein sequence ID" value="PRY56121.1"/>
    <property type="molecule type" value="Genomic_DNA"/>
</dbReference>
<sequence length="412" mass="43189">MFRNPDHRLLLVSVAASQVGLQIAYFSVSIIAVVVLDLSEAQIGVLNAMDQIALVMFGLLVGAWVDRMRRKPIIVVSEVLRAAVMLTVPLAWMLDALAMWQMYAVMFGLGLVSVFFDVAQGSYVPMLIDNDRLAGANSRIQGLRSASDTGGPLVAGPLVTLLTAPVAVAVAVAGFAVSAFSMWRIRFQETDPVRREKPHLRAEIAQGIRFILKDPIIRTVAFSSAWCNLSVGAFQAMLVVFLIRDAGQSSAVVGLVLAGSGVGGVLGAMLVGKISAKAGMGRTALVALALSGPGMAVVAFSGPGWGAVVAFLGQALFVGAIVVFNVNVVSYRQAVTPDSIQGRVNATQRVITWGSMAVGSIAGGFVGEAVGAKSVLLIAAGMLFAGCLVLLKTPIRTLKELPEEGSGLREVR</sequence>
<dbReference type="AlphaFoldDB" id="A0A2T0UDU9"/>
<feature type="transmembrane region" description="Helical" evidence="7">
    <location>
        <begin position="308"/>
        <end position="329"/>
    </location>
</feature>
<feature type="transmembrane region" description="Helical" evidence="7">
    <location>
        <begin position="283"/>
        <end position="302"/>
    </location>
</feature>
<evidence type="ECO:0000259" key="8">
    <source>
        <dbReference type="PROSITE" id="PS50850"/>
    </source>
</evidence>
<gene>
    <name evidence="9" type="ORF">B0I28_1103</name>
</gene>
<dbReference type="SUPFAM" id="SSF103473">
    <property type="entry name" value="MFS general substrate transporter"/>
    <property type="match status" value="1"/>
</dbReference>
<evidence type="ECO:0000256" key="7">
    <source>
        <dbReference type="SAM" id="Phobius"/>
    </source>
</evidence>
<accession>A0A2T0UDU9</accession>
<evidence type="ECO:0000256" key="1">
    <source>
        <dbReference type="ARBA" id="ARBA00004651"/>
    </source>
</evidence>
<feature type="transmembrane region" description="Helical" evidence="7">
    <location>
        <begin position="100"/>
        <end position="119"/>
    </location>
</feature>
<dbReference type="PANTHER" id="PTHR23513">
    <property type="entry name" value="INTEGRAL MEMBRANE EFFLUX PROTEIN-RELATED"/>
    <property type="match status" value="1"/>
</dbReference>
<keyword evidence="10" id="KW-1185">Reference proteome</keyword>
<dbReference type="Gene3D" id="1.20.1250.20">
    <property type="entry name" value="MFS general substrate transporter like domains"/>
    <property type="match status" value="1"/>
</dbReference>
<keyword evidence="2" id="KW-0813">Transport</keyword>
<protein>
    <submittedName>
        <fullName evidence="9">Putative MFS family arabinose efflux permease</fullName>
    </submittedName>
</protein>
<feature type="transmembrane region" description="Helical" evidence="7">
    <location>
        <begin position="219"/>
        <end position="243"/>
    </location>
</feature>
<evidence type="ECO:0000256" key="3">
    <source>
        <dbReference type="ARBA" id="ARBA00022475"/>
    </source>
</evidence>
<feature type="domain" description="Major facilitator superfamily (MFS) profile" evidence="8">
    <location>
        <begin position="216"/>
        <end position="412"/>
    </location>
</feature>
<keyword evidence="4 7" id="KW-0812">Transmembrane</keyword>
<dbReference type="GO" id="GO:0005886">
    <property type="term" value="C:plasma membrane"/>
    <property type="evidence" value="ECO:0007669"/>
    <property type="project" value="UniProtKB-SubCell"/>
</dbReference>
<feature type="transmembrane region" description="Helical" evidence="7">
    <location>
        <begin position="350"/>
        <end position="366"/>
    </location>
</feature>
<dbReference type="OrthoDB" id="9815525at2"/>
<dbReference type="InterPro" id="IPR036259">
    <property type="entry name" value="MFS_trans_sf"/>
</dbReference>
<keyword evidence="3" id="KW-1003">Cell membrane</keyword>
<dbReference type="CDD" id="cd06173">
    <property type="entry name" value="MFS_MefA_like"/>
    <property type="match status" value="1"/>
</dbReference>
<dbReference type="InterPro" id="IPR010290">
    <property type="entry name" value="TM_effector"/>
</dbReference>
<proteinExistence type="predicted"/>
<comment type="subcellular location">
    <subcellularLocation>
        <location evidence="1">Cell membrane</location>
        <topology evidence="1">Multi-pass membrane protein</topology>
    </subcellularLocation>
</comment>
<organism evidence="9 10">
    <name type="scientific">Glycomyces artemisiae</name>
    <dbReference type="NCBI Taxonomy" id="1076443"/>
    <lineage>
        <taxon>Bacteria</taxon>
        <taxon>Bacillati</taxon>
        <taxon>Actinomycetota</taxon>
        <taxon>Actinomycetes</taxon>
        <taxon>Glycomycetales</taxon>
        <taxon>Glycomycetaceae</taxon>
        <taxon>Glycomyces</taxon>
    </lineage>
</organism>
<evidence type="ECO:0000313" key="10">
    <source>
        <dbReference type="Proteomes" id="UP000238176"/>
    </source>
</evidence>
<feature type="transmembrane region" description="Helical" evidence="7">
    <location>
        <begin position="9"/>
        <end position="36"/>
    </location>
</feature>
<name>A0A2T0UDU9_9ACTN</name>
<evidence type="ECO:0000256" key="5">
    <source>
        <dbReference type="ARBA" id="ARBA00022989"/>
    </source>
</evidence>
<evidence type="ECO:0000256" key="6">
    <source>
        <dbReference type="ARBA" id="ARBA00023136"/>
    </source>
</evidence>
<dbReference type="PROSITE" id="PS50850">
    <property type="entry name" value="MFS"/>
    <property type="match status" value="1"/>
</dbReference>
<comment type="caution">
    <text evidence="9">The sequence shown here is derived from an EMBL/GenBank/DDBJ whole genome shotgun (WGS) entry which is preliminary data.</text>
</comment>
<feature type="transmembrane region" description="Helical" evidence="7">
    <location>
        <begin position="48"/>
        <end position="65"/>
    </location>
</feature>